<dbReference type="Proteomes" id="UP000887574">
    <property type="component" value="Unplaced"/>
</dbReference>
<dbReference type="FunFam" id="3.40.50.720:FF:000084">
    <property type="entry name" value="Short-chain dehydrogenase reductase"/>
    <property type="match status" value="1"/>
</dbReference>
<dbReference type="InterPro" id="IPR036291">
    <property type="entry name" value="NAD(P)-bd_dom_sf"/>
</dbReference>
<reference evidence="2" key="1">
    <citation type="submission" date="2022-11" db="UniProtKB">
        <authorList>
            <consortium name="WormBaseParasite"/>
        </authorList>
    </citation>
    <scope>IDENTIFICATION</scope>
</reference>
<organism evidence="1 2">
    <name type="scientific">Ditylenchus dipsaci</name>
    <dbReference type="NCBI Taxonomy" id="166011"/>
    <lineage>
        <taxon>Eukaryota</taxon>
        <taxon>Metazoa</taxon>
        <taxon>Ecdysozoa</taxon>
        <taxon>Nematoda</taxon>
        <taxon>Chromadorea</taxon>
        <taxon>Rhabditida</taxon>
        <taxon>Tylenchina</taxon>
        <taxon>Tylenchomorpha</taxon>
        <taxon>Sphaerularioidea</taxon>
        <taxon>Anguinidae</taxon>
        <taxon>Anguininae</taxon>
        <taxon>Ditylenchus</taxon>
    </lineage>
</organism>
<name>A0A915DQZ0_9BILA</name>
<dbReference type="AlphaFoldDB" id="A0A915DQZ0"/>
<dbReference type="SUPFAM" id="SSF51735">
    <property type="entry name" value="NAD(P)-binding Rossmann-fold domains"/>
    <property type="match status" value="1"/>
</dbReference>
<dbReference type="PANTHER" id="PTHR44115">
    <property type="entry name" value="PROTEIN CBG09704"/>
    <property type="match status" value="1"/>
</dbReference>
<sequence>MANRFTGKVVIVTGSSAGIGQDAAVEFGKEGASVVIHGQNVKRLDKTHALMVEAGVSPEKIHQVIGSLEDPDTPAKIILQAVSKFGKIDVLVNNAGASSKPNEKDPDSLENLDFLFKVNFRSVVELTQLAIPYLEKTKGNVVNVGSVGGARPYHSFTFYCSLKATLDHFTKCYADKYGHKGIRINSLNPGPIKTHIIARGVAGLEGTPELVQKLDEFAAITTSVRRIGQCSEMSNILLFLASDQASYVTGANWLADGGAALQSPNFIDYLQQK</sequence>
<accession>A0A915DQZ0</accession>
<dbReference type="PRINTS" id="PR00081">
    <property type="entry name" value="GDHRDH"/>
</dbReference>
<evidence type="ECO:0000313" key="2">
    <source>
        <dbReference type="WBParaSite" id="jg21981"/>
    </source>
</evidence>
<evidence type="ECO:0000313" key="1">
    <source>
        <dbReference type="Proteomes" id="UP000887574"/>
    </source>
</evidence>
<protein>
    <submittedName>
        <fullName evidence="2">Uncharacterized protein</fullName>
    </submittedName>
</protein>
<dbReference type="PANTHER" id="PTHR44115:SF4">
    <property type="entry name" value="OXIDOREDUCTASE"/>
    <property type="match status" value="1"/>
</dbReference>
<keyword evidence="1" id="KW-1185">Reference proteome</keyword>
<dbReference type="InterPro" id="IPR002347">
    <property type="entry name" value="SDR_fam"/>
</dbReference>
<dbReference type="Gene3D" id="3.40.50.720">
    <property type="entry name" value="NAD(P)-binding Rossmann-like Domain"/>
    <property type="match status" value="1"/>
</dbReference>
<proteinExistence type="predicted"/>
<dbReference type="WBParaSite" id="jg21981">
    <property type="protein sequence ID" value="jg21981"/>
    <property type="gene ID" value="jg21981"/>
</dbReference>
<dbReference type="PRINTS" id="PR00080">
    <property type="entry name" value="SDRFAMILY"/>
</dbReference>
<dbReference type="Pfam" id="PF13561">
    <property type="entry name" value="adh_short_C2"/>
    <property type="match status" value="1"/>
</dbReference>